<proteinExistence type="inferred from homology"/>
<evidence type="ECO:0000256" key="3">
    <source>
        <dbReference type="ARBA" id="ARBA00022692"/>
    </source>
</evidence>
<feature type="transmembrane region" description="Helical" evidence="7">
    <location>
        <begin position="212"/>
        <end position="229"/>
    </location>
</feature>
<keyword evidence="6" id="KW-0813">Transport</keyword>
<comment type="caution">
    <text evidence="8">The sequence shown here is derived from an EMBL/GenBank/DDBJ whole genome shotgun (WGS) entry which is preliminary data.</text>
</comment>
<evidence type="ECO:0000256" key="6">
    <source>
        <dbReference type="RuleBase" id="RU000477"/>
    </source>
</evidence>
<evidence type="ECO:0000256" key="2">
    <source>
        <dbReference type="ARBA" id="ARBA00006175"/>
    </source>
</evidence>
<keyword evidence="4 7" id="KW-1133">Transmembrane helix</keyword>
<dbReference type="PANTHER" id="PTHR19139:SF199">
    <property type="entry name" value="MIP17260P"/>
    <property type="match status" value="1"/>
</dbReference>
<dbReference type="Proteomes" id="UP001354709">
    <property type="component" value="Unassembled WGS sequence"/>
</dbReference>
<gene>
    <name evidence="8" type="ORF">V2J94_42045</name>
</gene>
<accession>A0ABU7QAC6</accession>
<keyword evidence="3 6" id="KW-0812">Transmembrane</keyword>
<evidence type="ECO:0000256" key="4">
    <source>
        <dbReference type="ARBA" id="ARBA00022989"/>
    </source>
</evidence>
<dbReference type="EMBL" id="JAZBJO010000046">
    <property type="protein sequence ID" value="MEE4598350.1"/>
    <property type="molecule type" value="Genomic_DNA"/>
</dbReference>
<dbReference type="InterPro" id="IPR000425">
    <property type="entry name" value="MIP"/>
</dbReference>
<dbReference type="Pfam" id="PF00230">
    <property type="entry name" value="MIP"/>
    <property type="match status" value="1"/>
</dbReference>
<feature type="transmembrane region" description="Helical" evidence="7">
    <location>
        <begin position="140"/>
        <end position="162"/>
    </location>
</feature>
<keyword evidence="5 7" id="KW-0472">Membrane</keyword>
<dbReference type="PRINTS" id="PR00783">
    <property type="entry name" value="MINTRINSICP"/>
</dbReference>
<sequence length="245" mass="25177">MTTSPQSRADLAWHTVYEFALTTLFLFAVVSLIRWTALPASPLAISDPGTLFAVAGVAVATLIVALMHSPPGRASGGHLHPGVTVFLWSSGLFPGRAVVPYAAAHLAGSLTGTGLAGLVWGEAVRQVGYGAVHPRPGARAATVFLVEGVAIAAVVAVVAVLMTRPRLQGVIPAVIGVSVGVTIATLGTVTGASINPARAFGPAVISETYDYFWTYMIAPIVAPALVGLVNRVVITRRQGVAPAEI</sequence>
<name>A0ABU7QAC6_9ACTN</name>
<feature type="transmembrane region" description="Helical" evidence="7">
    <location>
        <begin position="49"/>
        <end position="67"/>
    </location>
</feature>
<protein>
    <submittedName>
        <fullName evidence="8">Aquaporin</fullName>
    </submittedName>
</protein>
<feature type="transmembrane region" description="Helical" evidence="7">
    <location>
        <begin position="169"/>
        <end position="192"/>
    </location>
</feature>
<feature type="transmembrane region" description="Helical" evidence="7">
    <location>
        <begin position="98"/>
        <end position="120"/>
    </location>
</feature>
<reference evidence="8 9" key="1">
    <citation type="submission" date="2023-11" db="EMBL/GenBank/DDBJ databases">
        <title>30 novel species of actinomycetes from the DSMZ collection.</title>
        <authorList>
            <person name="Nouioui I."/>
        </authorList>
    </citation>
    <scope>NUCLEOTIDE SEQUENCE [LARGE SCALE GENOMIC DNA]</scope>
    <source>
        <strain evidence="8 9">DSM 41524</strain>
    </source>
</reference>
<dbReference type="PANTHER" id="PTHR19139">
    <property type="entry name" value="AQUAPORIN TRANSPORTER"/>
    <property type="match status" value="1"/>
</dbReference>
<dbReference type="Gene3D" id="1.20.1080.10">
    <property type="entry name" value="Glycerol uptake facilitator protein"/>
    <property type="match status" value="1"/>
</dbReference>
<dbReference type="InterPro" id="IPR023271">
    <property type="entry name" value="Aquaporin-like"/>
</dbReference>
<evidence type="ECO:0000256" key="1">
    <source>
        <dbReference type="ARBA" id="ARBA00004141"/>
    </source>
</evidence>
<organism evidence="8 9">
    <name type="scientific">Streptomyces asiaticus subsp. ignotus</name>
    <dbReference type="NCBI Taxonomy" id="3098222"/>
    <lineage>
        <taxon>Bacteria</taxon>
        <taxon>Bacillati</taxon>
        <taxon>Actinomycetota</taxon>
        <taxon>Actinomycetes</taxon>
        <taxon>Kitasatosporales</taxon>
        <taxon>Streptomycetaceae</taxon>
        <taxon>Streptomyces</taxon>
        <taxon>Streptomyces violaceusniger group</taxon>
    </lineage>
</organism>
<feature type="transmembrane region" description="Helical" evidence="7">
    <location>
        <begin position="16"/>
        <end position="37"/>
    </location>
</feature>
<dbReference type="SUPFAM" id="SSF81338">
    <property type="entry name" value="Aquaporin-like"/>
    <property type="match status" value="1"/>
</dbReference>
<evidence type="ECO:0000313" key="8">
    <source>
        <dbReference type="EMBL" id="MEE4598350.1"/>
    </source>
</evidence>
<comment type="similarity">
    <text evidence="2 6">Belongs to the MIP/aquaporin (TC 1.A.8) family.</text>
</comment>
<dbReference type="RefSeq" id="WP_330815665.1">
    <property type="nucleotide sequence ID" value="NZ_JAZBJO010000046.1"/>
</dbReference>
<evidence type="ECO:0000313" key="9">
    <source>
        <dbReference type="Proteomes" id="UP001354709"/>
    </source>
</evidence>
<evidence type="ECO:0000256" key="7">
    <source>
        <dbReference type="SAM" id="Phobius"/>
    </source>
</evidence>
<keyword evidence="9" id="KW-1185">Reference proteome</keyword>
<comment type="subcellular location">
    <subcellularLocation>
        <location evidence="1">Membrane</location>
        <topology evidence="1">Multi-pass membrane protein</topology>
    </subcellularLocation>
</comment>
<dbReference type="InterPro" id="IPR034294">
    <property type="entry name" value="Aquaporin_transptr"/>
</dbReference>
<evidence type="ECO:0000256" key="5">
    <source>
        <dbReference type="ARBA" id="ARBA00023136"/>
    </source>
</evidence>